<dbReference type="Proteomes" id="UP000799424">
    <property type="component" value="Unassembled WGS sequence"/>
</dbReference>
<organism evidence="2 3">
    <name type="scientific">Ophiobolus disseminans</name>
    <dbReference type="NCBI Taxonomy" id="1469910"/>
    <lineage>
        <taxon>Eukaryota</taxon>
        <taxon>Fungi</taxon>
        <taxon>Dikarya</taxon>
        <taxon>Ascomycota</taxon>
        <taxon>Pezizomycotina</taxon>
        <taxon>Dothideomycetes</taxon>
        <taxon>Pleosporomycetidae</taxon>
        <taxon>Pleosporales</taxon>
        <taxon>Pleosporineae</taxon>
        <taxon>Phaeosphaeriaceae</taxon>
        <taxon>Ophiobolus</taxon>
    </lineage>
</organism>
<evidence type="ECO:0000313" key="3">
    <source>
        <dbReference type="Proteomes" id="UP000799424"/>
    </source>
</evidence>
<name>A0A6A7ACZ6_9PLEO</name>
<keyword evidence="1" id="KW-0732">Signal</keyword>
<dbReference type="PROSITE" id="PS51257">
    <property type="entry name" value="PROKAR_LIPOPROTEIN"/>
    <property type="match status" value="1"/>
</dbReference>
<evidence type="ECO:0000256" key="1">
    <source>
        <dbReference type="SAM" id="SignalP"/>
    </source>
</evidence>
<reference evidence="2" key="1">
    <citation type="journal article" date="2020" name="Stud. Mycol.">
        <title>101 Dothideomycetes genomes: a test case for predicting lifestyles and emergence of pathogens.</title>
        <authorList>
            <person name="Haridas S."/>
            <person name="Albert R."/>
            <person name="Binder M."/>
            <person name="Bloem J."/>
            <person name="Labutti K."/>
            <person name="Salamov A."/>
            <person name="Andreopoulos B."/>
            <person name="Baker S."/>
            <person name="Barry K."/>
            <person name="Bills G."/>
            <person name="Bluhm B."/>
            <person name="Cannon C."/>
            <person name="Castanera R."/>
            <person name="Culley D."/>
            <person name="Daum C."/>
            <person name="Ezra D."/>
            <person name="Gonzalez J."/>
            <person name="Henrissat B."/>
            <person name="Kuo A."/>
            <person name="Liang C."/>
            <person name="Lipzen A."/>
            <person name="Lutzoni F."/>
            <person name="Magnuson J."/>
            <person name="Mondo S."/>
            <person name="Nolan M."/>
            <person name="Ohm R."/>
            <person name="Pangilinan J."/>
            <person name="Park H.-J."/>
            <person name="Ramirez L."/>
            <person name="Alfaro M."/>
            <person name="Sun H."/>
            <person name="Tritt A."/>
            <person name="Yoshinaga Y."/>
            <person name="Zwiers L.-H."/>
            <person name="Turgeon B."/>
            <person name="Goodwin S."/>
            <person name="Spatafora J."/>
            <person name="Crous P."/>
            <person name="Grigoriev I."/>
        </authorList>
    </citation>
    <scope>NUCLEOTIDE SEQUENCE</scope>
    <source>
        <strain evidence="2">CBS 113818</strain>
    </source>
</reference>
<feature type="signal peptide" evidence="1">
    <location>
        <begin position="1"/>
        <end position="20"/>
    </location>
</feature>
<sequence length="208" mass="20004">MKSTTFSAALAALLATSAHAAITTVTISTASCPGTPSEVKTFDVVVNAVGVVKIDAPSICGLALTSSATLPLTSISCQAFLDAAGTQRGSALFTSTKPALISTTPVGIQSVWCRTAEFAASPSSSEAASKTGSLSKGTQSVTLGAPIGVSQTATARLAVPTGNATVTVPGGGGSVGGNVTTFTGGAEGKMVGAGAGLVGVAGLMALVL</sequence>
<feature type="chain" id="PRO_5025404322" evidence="1">
    <location>
        <begin position="21"/>
        <end position="208"/>
    </location>
</feature>
<proteinExistence type="predicted"/>
<protein>
    <submittedName>
        <fullName evidence="2">Uncharacterized protein</fullName>
    </submittedName>
</protein>
<keyword evidence="3" id="KW-1185">Reference proteome</keyword>
<evidence type="ECO:0000313" key="2">
    <source>
        <dbReference type="EMBL" id="KAF2831023.1"/>
    </source>
</evidence>
<dbReference type="EMBL" id="MU006218">
    <property type="protein sequence ID" value="KAF2831023.1"/>
    <property type="molecule type" value="Genomic_DNA"/>
</dbReference>
<dbReference type="AlphaFoldDB" id="A0A6A7ACZ6"/>
<dbReference type="OrthoDB" id="5091764at2759"/>
<gene>
    <name evidence="2" type="ORF">CC86DRAFT_401582</name>
</gene>
<accession>A0A6A7ACZ6</accession>